<keyword evidence="3 6" id="KW-1133">Transmembrane helix</keyword>
<organism evidence="7 8">
    <name type="scientific">Actinocorallia herbida</name>
    <dbReference type="NCBI Taxonomy" id="58109"/>
    <lineage>
        <taxon>Bacteria</taxon>
        <taxon>Bacillati</taxon>
        <taxon>Actinomycetota</taxon>
        <taxon>Actinomycetes</taxon>
        <taxon>Streptosporangiales</taxon>
        <taxon>Thermomonosporaceae</taxon>
        <taxon>Actinocorallia</taxon>
    </lineage>
</organism>
<dbReference type="Proteomes" id="UP000272400">
    <property type="component" value="Unassembled WGS sequence"/>
</dbReference>
<feature type="compositionally biased region" description="Low complexity" evidence="5">
    <location>
        <begin position="41"/>
        <end position="72"/>
    </location>
</feature>
<dbReference type="RefSeq" id="WP_170201302.1">
    <property type="nucleotide sequence ID" value="NZ_RJKE01000001.1"/>
</dbReference>
<evidence type="ECO:0000256" key="5">
    <source>
        <dbReference type="SAM" id="MobiDB-lite"/>
    </source>
</evidence>
<evidence type="ECO:0000313" key="7">
    <source>
        <dbReference type="EMBL" id="ROO83629.1"/>
    </source>
</evidence>
<dbReference type="EMBL" id="RJKE01000001">
    <property type="protein sequence ID" value="ROO83629.1"/>
    <property type="molecule type" value="Genomic_DNA"/>
</dbReference>
<feature type="compositionally biased region" description="Pro residues" evidence="5">
    <location>
        <begin position="22"/>
        <end position="40"/>
    </location>
</feature>
<protein>
    <recommendedName>
        <fullName evidence="9">Tic20 family protein</fullName>
    </recommendedName>
</protein>
<feature type="compositionally biased region" description="Pro residues" evidence="5">
    <location>
        <begin position="73"/>
        <end position="88"/>
    </location>
</feature>
<evidence type="ECO:0000256" key="6">
    <source>
        <dbReference type="SAM" id="Phobius"/>
    </source>
</evidence>
<evidence type="ECO:0000256" key="3">
    <source>
        <dbReference type="ARBA" id="ARBA00022989"/>
    </source>
</evidence>
<accession>A0A3N1CQQ1</accession>
<dbReference type="InterPro" id="IPR019109">
    <property type="entry name" value="MamF_MmsF"/>
</dbReference>
<dbReference type="Pfam" id="PF09685">
    <property type="entry name" value="MamF_MmsF"/>
    <property type="match status" value="1"/>
</dbReference>
<keyword evidence="4 6" id="KW-0472">Membrane</keyword>
<feature type="transmembrane region" description="Helical" evidence="6">
    <location>
        <begin position="106"/>
        <end position="129"/>
    </location>
</feature>
<keyword evidence="2 6" id="KW-0812">Transmembrane</keyword>
<proteinExistence type="predicted"/>
<feature type="transmembrane region" description="Helical" evidence="6">
    <location>
        <begin position="169"/>
        <end position="188"/>
    </location>
</feature>
<feature type="region of interest" description="Disordered" evidence="5">
    <location>
        <begin position="1"/>
        <end position="100"/>
    </location>
</feature>
<gene>
    <name evidence="7" type="ORF">EDD29_1136</name>
</gene>
<reference evidence="7 8" key="1">
    <citation type="submission" date="2018-11" db="EMBL/GenBank/DDBJ databases">
        <title>Sequencing the genomes of 1000 actinobacteria strains.</title>
        <authorList>
            <person name="Klenk H.-P."/>
        </authorList>
    </citation>
    <scope>NUCLEOTIDE SEQUENCE [LARGE SCALE GENOMIC DNA]</scope>
    <source>
        <strain evidence="7 8">DSM 44254</strain>
    </source>
</reference>
<evidence type="ECO:0000256" key="4">
    <source>
        <dbReference type="ARBA" id="ARBA00023136"/>
    </source>
</evidence>
<evidence type="ECO:0000256" key="2">
    <source>
        <dbReference type="ARBA" id="ARBA00022692"/>
    </source>
</evidence>
<comment type="subcellular location">
    <subcellularLocation>
        <location evidence="1">Membrane</location>
        <topology evidence="1">Multi-pass membrane protein</topology>
    </subcellularLocation>
</comment>
<keyword evidence="8" id="KW-1185">Reference proteome</keyword>
<evidence type="ECO:0000256" key="1">
    <source>
        <dbReference type="ARBA" id="ARBA00004141"/>
    </source>
</evidence>
<evidence type="ECO:0008006" key="9">
    <source>
        <dbReference type="Google" id="ProtNLM"/>
    </source>
</evidence>
<dbReference type="AlphaFoldDB" id="A0A3N1CQQ1"/>
<name>A0A3N1CQQ1_9ACTN</name>
<sequence length="208" mass="22278">MSTPPWDPNGAASPQGAWRPPGEQPAQPPTQPPFPQPGAVPPQYGQPGGYQPQYGQPGAPAQPYGQQRFGQPGPVPPPPPFFPPPGVPQAPGGWGPHPQASEERTWALLGHLGQFVIGLFAPLIVYLVYKDKGQFARWHGAQGLNLGITAVAYTVILIPVSFITFGLGALLYFPLGAVEIVFLIIGAVKASQGEWYRFPSFLAWPMVK</sequence>
<comment type="caution">
    <text evidence="7">The sequence shown here is derived from an EMBL/GenBank/DDBJ whole genome shotgun (WGS) entry which is preliminary data.</text>
</comment>
<feature type="transmembrane region" description="Helical" evidence="6">
    <location>
        <begin position="141"/>
        <end position="163"/>
    </location>
</feature>
<evidence type="ECO:0000313" key="8">
    <source>
        <dbReference type="Proteomes" id="UP000272400"/>
    </source>
</evidence>